<evidence type="ECO:0000256" key="5">
    <source>
        <dbReference type="ARBA" id="ARBA00022756"/>
    </source>
</evidence>
<evidence type="ECO:0000313" key="9">
    <source>
        <dbReference type="EMBL" id="CAL60337.1"/>
    </source>
</evidence>
<feature type="binding site" evidence="8">
    <location>
        <begin position="133"/>
        <end position="136"/>
    </location>
    <ligand>
        <name>ATP</name>
        <dbReference type="ChEBI" id="CHEBI:30616"/>
    </ligand>
</feature>
<dbReference type="GO" id="GO:0009102">
    <property type="term" value="P:biotin biosynthetic process"/>
    <property type="evidence" value="ECO:0007669"/>
    <property type="project" value="UniProtKB-UniRule"/>
</dbReference>
<dbReference type="Proteomes" id="UP000006697">
    <property type="component" value="Chromosome"/>
</dbReference>
<feature type="binding site" evidence="8">
    <location>
        <position position="30"/>
    </location>
    <ligand>
        <name>Mg(2+)</name>
        <dbReference type="ChEBI" id="CHEBI:18420"/>
    </ligand>
</feature>
<keyword evidence="1 8" id="KW-0963">Cytoplasm</keyword>
<evidence type="ECO:0000256" key="4">
    <source>
        <dbReference type="ARBA" id="ARBA00022741"/>
    </source>
</evidence>
<evidence type="ECO:0000256" key="8">
    <source>
        <dbReference type="HAMAP-Rule" id="MF_00336"/>
    </source>
</evidence>
<name>A4G1F0_HERAR</name>
<protein>
    <recommendedName>
        <fullName evidence="8">ATP-dependent dethiobiotin synthetase BioD</fullName>
        <ecNumber evidence="8">6.3.3.3</ecNumber>
    </recommendedName>
    <alternativeName>
        <fullName evidence="8">DTB synthetase</fullName>
        <shortName evidence="8">DTBS</shortName>
    </alternativeName>
    <alternativeName>
        <fullName evidence="8">Dethiobiotin synthase</fullName>
    </alternativeName>
</protein>
<dbReference type="NCBIfam" id="TIGR00347">
    <property type="entry name" value="bioD"/>
    <property type="match status" value="1"/>
</dbReference>
<proteinExistence type="inferred from homology"/>
<gene>
    <name evidence="8 9" type="primary">bioD</name>
    <name evidence="9" type="ordered locus">HEAR0101</name>
</gene>
<dbReference type="GO" id="GO:0000287">
    <property type="term" value="F:magnesium ion binding"/>
    <property type="evidence" value="ECO:0007669"/>
    <property type="project" value="UniProtKB-UniRule"/>
</dbReference>
<evidence type="ECO:0000256" key="6">
    <source>
        <dbReference type="ARBA" id="ARBA00022840"/>
    </source>
</evidence>
<dbReference type="GO" id="GO:0042803">
    <property type="term" value="F:protein homodimerization activity"/>
    <property type="evidence" value="ECO:0007669"/>
    <property type="project" value="UniProtKB-ARBA"/>
</dbReference>
<feature type="active site" evidence="8">
    <location>
        <position position="51"/>
    </location>
</feature>
<evidence type="ECO:0000256" key="7">
    <source>
        <dbReference type="ARBA" id="ARBA00022842"/>
    </source>
</evidence>
<dbReference type="InterPro" id="IPR004472">
    <property type="entry name" value="DTB_synth_BioD"/>
</dbReference>
<dbReference type="CDD" id="cd03109">
    <property type="entry name" value="DTBS"/>
    <property type="match status" value="1"/>
</dbReference>
<dbReference type="PANTHER" id="PTHR43210">
    <property type="entry name" value="DETHIOBIOTIN SYNTHETASE"/>
    <property type="match status" value="1"/>
</dbReference>
<comment type="catalytic activity">
    <reaction evidence="8">
        <text>(7R,8S)-7,8-diammoniononanoate + CO2 + ATP = (4R,5S)-dethiobiotin + ADP + phosphate + 3 H(+)</text>
        <dbReference type="Rhea" id="RHEA:15805"/>
        <dbReference type="ChEBI" id="CHEBI:15378"/>
        <dbReference type="ChEBI" id="CHEBI:16526"/>
        <dbReference type="ChEBI" id="CHEBI:30616"/>
        <dbReference type="ChEBI" id="CHEBI:43474"/>
        <dbReference type="ChEBI" id="CHEBI:149469"/>
        <dbReference type="ChEBI" id="CHEBI:149473"/>
        <dbReference type="ChEBI" id="CHEBI:456216"/>
        <dbReference type="EC" id="6.3.3.3"/>
    </reaction>
</comment>
<dbReference type="GO" id="GO:0005829">
    <property type="term" value="C:cytosol"/>
    <property type="evidence" value="ECO:0007669"/>
    <property type="project" value="TreeGrafter"/>
</dbReference>
<dbReference type="KEGG" id="har:HEAR0101"/>
<feature type="binding site" evidence="8">
    <location>
        <begin position="222"/>
        <end position="224"/>
    </location>
    <ligand>
        <name>ATP</name>
        <dbReference type="ChEBI" id="CHEBI:30616"/>
    </ligand>
</feature>
<keyword evidence="2 8" id="KW-0436">Ligase</keyword>
<dbReference type="PANTHER" id="PTHR43210:SF5">
    <property type="entry name" value="DETHIOBIOTIN SYNTHETASE"/>
    <property type="match status" value="1"/>
</dbReference>
<comment type="similarity">
    <text evidence="8">Belongs to the dethiobiotin synthetase family.</text>
</comment>
<dbReference type="Pfam" id="PF13500">
    <property type="entry name" value="AAA_26"/>
    <property type="match status" value="1"/>
</dbReference>
<keyword evidence="4 8" id="KW-0547">Nucleotide-binding</keyword>
<dbReference type="HOGENOM" id="CLU_072551_0_0_4"/>
<feature type="binding site" evidence="8">
    <location>
        <position position="133"/>
    </location>
    <ligand>
        <name>Mg(2+)</name>
        <dbReference type="ChEBI" id="CHEBI:18420"/>
    </ligand>
</feature>
<feature type="binding site" evidence="8">
    <location>
        <begin position="26"/>
        <end position="31"/>
    </location>
    <ligand>
        <name>ATP</name>
        <dbReference type="ChEBI" id="CHEBI:30616"/>
    </ligand>
</feature>
<keyword evidence="5 8" id="KW-0093">Biotin biosynthesis</keyword>
<comment type="pathway">
    <text evidence="8">Cofactor biosynthesis; biotin biosynthesis; biotin from 7,8-diaminononanoate: step 1/2.</text>
</comment>
<comment type="function">
    <text evidence="8">Catalyzes a mechanistically unusual reaction, the ATP-dependent insertion of CO2 between the N7 and N8 nitrogen atoms of 7,8-diaminopelargonic acid (DAPA, also called 7,8-diammoniononanoate) to form a ureido ring.</text>
</comment>
<keyword evidence="3 8" id="KW-0479">Metal-binding</keyword>
<dbReference type="SUPFAM" id="SSF52540">
    <property type="entry name" value="P-loop containing nucleoside triphosphate hydrolases"/>
    <property type="match status" value="1"/>
</dbReference>
<feature type="binding site" evidence="8">
    <location>
        <position position="72"/>
    </location>
    <ligand>
        <name>ATP</name>
        <dbReference type="ChEBI" id="CHEBI:30616"/>
    </ligand>
</feature>
<dbReference type="eggNOG" id="COG0132">
    <property type="taxonomic scope" value="Bacteria"/>
</dbReference>
<organism evidence="9 10">
    <name type="scientific">Herminiimonas arsenicoxydans</name>
    <dbReference type="NCBI Taxonomy" id="204773"/>
    <lineage>
        <taxon>Bacteria</taxon>
        <taxon>Pseudomonadati</taxon>
        <taxon>Pseudomonadota</taxon>
        <taxon>Betaproteobacteria</taxon>
        <taxon>Burkholderiales</taxon>
        <taxon>Oxalobacteraceae</taxon>
        <taxon>Herminiimonas</taxon>
    </lineage>
</organism>
<evidence type="ECO:0000256" key="1">
    <source>
        <dbReference type="ARBA" id="ARBA00022490"/>
    </source>
</evidence>
<dbReference type="AlphaFoldDB" id="A4G1F0"/>
<dbReference type="InterPro" id="IPR027417">
    <property type="entry name" value="P-loop_NTPase"/>
</dbReference>
<dbReference type="GO" id="GO:0005524">
    <property type="term" value="F:ATP binding"/>
    <property type="evidence" value="ECO:0007669"/>
    <property type="project" value="UniProtKB-UniRule"/>
</dbReference>
<comment type="subunit">
    <text evidence="8">Homodimer.</text>
</comment>
<comment type="cofactor">
    <cofactor evidence="8">
        <name>Mg(2+)</name>
        <dbReference type="ChEBI" id="CHEBI:18420"/>
    </cofactor>
</comment>
<feature type="binding site" evidence="8">
    <location>
        <begin position="193"/>
        <end position="194"/>
    </location>
    <ligand>
        <name>ATP</name>
        <dbReference type="ChEBI" id="CHEBI:30616"/>
    </ligand>
</feature>
<dbReference type="EMBL" id="CU207211">
    <property type="protein sequence ID" value="CAL60337.1"/>
    <property type="molecule type" value="Genomic_DNA"/>
</dbReference>
<keyword evidence="6 8" id="KW-0067">ATP-binding</keyword>
<dbReference type="HAMAP" id="MF_00336">
    <property type="entry name" value="BioD"/>
    <property type="match status" value="1"/>
</dbReference>
<evidence type="ECO:0000313" key="10">
    <source>
        <dbReference type="Proteomes" id="UP000006697"/>
    </source>
</evidence>
<feature type="binding site" evidence="8">
    <location>
        <position position="72"/>
    </location>
    <ligand>
        <name>Mg(2+)</name>
        <dbReference type="ChEBI" id="CHEBI:18420"/>
    </ligand>
</feature>
<dbReference type="FunFam" id="3.40.50.300:FF:000292">
    <property type="entry name" value="ATP-dependent dethiobiotin synthetase BioD"/>
    <property type="match status" value="1"/>
</dbReference>
<dbReference type="PIRSF" id="PIRSF006755">
    <property type="entry name" value="DTB_synth"/>
    <property type="match status" value="1"/>
</dbReference>
<keyword evidence="7 8" id="KW-0460">Magnesium</keyword>
<comment type="caution">
    <text evidence="8">Lacks conserved residue(s) required for the propagation of feature annotation.</text>
</comment>
<dbReference type="Gene3D" id="3.40.50.300">
    <property type="entry name" value="P-loop containing nucleotide triphosphate hydrolases"/>
    <property type="match status" value="1"/>
</dbReference>
<keyword evidence="10" id="KW-1185">Reference proteome</keyword>
<evidence type="ECO:0000256" key="3">
    <source>
        <dbReference type="ARBA" id="ARBA00022723"/>
    </source>
</evidence>
<dbReference type="STRING" id="204773.HEAR0101"/>
<comment type="subcellular location">
    <subcellularLocation>
        <location evidence="8">Cytoplasm</location>
    </subcellularLocation>
</comment>
<dbReference type="EC" id="6.3.3.3" evidence="8"/>
<dbReference type="UniPathway" id="UPA00078">
    <property type="reaction ID" value="UER00161"/>
</dbReference>
<accession>A4G1F0</accession>
<dbReference type="GO" id="GO:0004141">
    <property type="term" value="F:dethiobiotin synthase activity"/>
    <property type="evidence" value="ECO:0007669"/>
    <property type="project" value="UniProtKB-UniRule"/>
</dbReference>
<sequence length="250" mass="25854">MYFIKLKRKHDMTASFSCFVTGTDTEIGKTLISTAILHALVQGGVRAAAIKTVAAGATAIQTAGIEVWHNDDADALAQAANVVLPTELATPYLLHAAAAPHVAAKLQNIALEIAHIKRCYAQVAEMADAVVVEGVGGFCVPLSDDADMADCARQLDLPVIMVVGLRLGCLSHALLTAEAIAARGLKLVGWVANTVDAGMPFAEDNVAALTARLPAPLLGCVPRLAAPLPAAAAAYLDFSCLPGWPGTPTV</sequence>
<reference evidence="9 10" key="1">
    <citation type="journal article" date="2007" name="PLoS Genet.">
        <title>A tale of two oxidation states: bacterial colonization of arsenic-rich environments.</title>
        <authorList>
            <person name="Muller D."/>
            <person name="Medigue C."/>
            <person name="Koechler S."/>
            <person name="Barbe V."/>
            <person name="Barakat M."/>
            <person name="Talla E."/>
            <person name="Bonnefoy V."/>
            <person name="Krin E."/>
            <person name="Arsene-Ploetze F."/>
            <person name="Carapito C."/>
            <person name="Chandler M."/>
            <person name="Cournoyer B."/>
            <person name="Cruveiller S."/>
            <person name="Dossat C."/>
            <person name="Duval S."/>
            <person name="Heymann M."/>
            <person name="Leize E."/>
            <person name="Lieutaud A."/>
            <person name="Lievremont D."/>
            <person name="Makita Y."/>
            <person name="Mangenot S."/>
            <person name="Nitschke W."/>
            <person name="Ortet P."/>
            <person name="Perdrial N."/>
            <person name="Schoepp B."/>
            <person name="Siguier N."/>
            <person name="Simeonova D.D."/>
            <person name="Rouy Z."/>
            <person name="Segurens B."/>
            <person name="Turlin E."/>
            <person name="Vallenet D."/>
            <person name="Van Dorsselaer A."/>
            <person name="Weiss S."/>
            <person name="Weissenbach J."/>
            <person name="Lett M.C."/>
            <person name="Danchin A."/>
            <person name="Bertin P.N."/>
        </authorList>
    </citation>
    <scope>NUCLEOTIDE SEQUENCE [LARGE SCALE GENOMIC DNA]</scope>
    <source>
        <strain evidence="10">ULPAs1</strain>
    </source>
</reference>
<evidence type="ECO:0000256" key="2">
    <source>
        <dbReference type="ARBA" id="ARBA00022598"/>
    </source>
</evidence>